<dbReference type="OrthoDB" id="2112051at2759"/>
<feature type="domain" description="NXPE C-terminal" evidence="2">
    <location>
        <begin position="253"/>
        <end position="476"/>
    </location>
</feature>
<dbReference type="AlphaFoldDB" id="A0A8T2IW50"/>
<name>A0A8T2IW50_9PIPI</name>
<dbReference type="Proteomes" id="UP000812440">
    <property type="component" value="Chromosome 7"/>
</dbReference>
<dbReference type="InterPro" id="IPR057106">
    <property type="entry name" value="NXPE4_C"/>
</dbReference>
<organism evidence="3 4">
    <name type="scientific">Hymenochirus boettgeri</name>
    <name type="common">Congo dwarf clawed frog</name>
    <dbReference type="NCBI Taxonomy" id="247094"/>
    <lineage>
        <taxon>Eukaryota</taxon>
        <taxon>Metazoa</taxon>
        <taxon>Chordata</taxon>
        <taxon>Craniata</taxon>
        <taxon>Vertebrata</taxon>
        <taxon>Euteleostomi</taxon>
        <taxon>Amphibia</taxon>
        <taxon>Batrachia</taxon>
        <taxon>Anura</taxon>
        <taxon>Pipoidea</taxon>
        <taxon>Pipidae</taxon>
        <taxon>Pipinae</taxon>
        <taxon>Hymenochirus</taxon>
    </lineage>
</organism>
<evidence type="ECO:0000313" key="3">
    <source>
        <dbReference type="EMBL" id="KAG8434651.1"/>
    </source>
</evidence>
<proteinExistence type="inferred from homology"/>
<accession>A0A8T2IW50</accession>
<comment type="similarity">
    <text evidence="1">Belongs to the NXPE family.</text>
</comment>
<dbReference type="PANTHER" id="PTHR16165">
    <property type="entry name" value="NXPE FAMILY MEMBER"/>
    <property type="match status" value="1"/>
</dbReference>
<evidence type="ECO:0000259" key="2">
    <source>
        <dbReference type="Pfam" id="PF24536"/>
    </source>
</evidence>
<keyword evidence="4" id="KW-1185">Reference proteome</keyword>
<comment type="caution">
    <text evidence="3">The sequence shown here is derived from an EMBL/GenBank/DDBJ whole genome shotgun (WGS) entry which is preliminary data.</text>
</comment>
<reference evidence="3" key="1">
    <citation type="thesis" date="2020" institute="ProQuest LLC" country="789 East Eisenhower Parkway, Ann Arbor, MI, USA">
        <title>Comparative Genomics and Chromosome Evolution.</title>
        <authorList>
            <person name="Mudd A.B."/>
        </authorList>
    </citation>
    <scope>NUCLEOTIDE SEQUENCE</scope>
    <source>
        <strain evidence="3">Female2</strain>
        <tissue evidence="3">Blood</tissue>
    </source>
</reference>
<dbReference type="PANTHER" id="PTHR16165:SF3">
    <property type="entry name" value="NXPE FAMILY MEMBER 1"/>
    <property type="match status" value="1"/>
</dbReference>
<evidence type="ECO:0000313" key="4">
    <source>
        <dbReference type="Proteomes" id="UP000812440"/>
    </source>
</evidence>
<dbReference type="Pfam" id="PF24536">
    <property type="entry name" value="NXPE4_C"/>
    <property type="match status" value="1"/>
</dbReference>
<gene>
    <name evidence="3" type="ORF">GDO86_012854</name>
</gene>
<dbReference type="EMBL" id="JAACNH010000008">
    <property type="protein sequence ID" value="KAG8434651.1"/>
    <property type="molecule type" value="Genomic_DNA"/>
</dbReference>
<protein>
    <recommendedName>
        <fullName evidence="2">NXPE C-terminal domain-containing protein</fullName>
    </recommendedName>
</protein>
<dbReference type="InterPro" id="IPR026845">
    <property type="entry name" value="NXPH/NXPE"/>
</dbReference>
<dbReference type="Pfam" id="PF06312">
    <property type="entry name" value="Neurexophilin"/>
    <property type="match status" value="1"/>
</dbReference>
<dbReference type="InterPro" id="IPR013783">
    <property type="entry name" value="Ig-like_fold"/>
</dbReference>
<sequence>MDIFSAINRSIPNNFFKNINSTSSAMNSRAILLDKKPTHCVGDSITVQVEMFDYYGNRKIYGGDFLRARIFSPELKAGASGRIEDLNNGKYNVHFTLFWEGTVTISILLMHPSEGVAALWRARNLGYKNIIYTGKFHNRTKEVHTECGFYLDSSEEKCEYGDKDNGESFYCIKPHNVPCEAIISMKSGNREQAHLTNLEKSLFIRSNIGVQIPQNFERIQASNCQGISGEIKAKCSTGMTPPFPGGYFLNDVWHSVFCNLSTVEPLSQIHNCLTGRVVYLMGDSTIRQWIEYLPSIMKSLRNFNLHRSGLESMLLAIDPQNNIVLQWKKHSHPIVASHSYLVKDDAYISNQIDQLAGGPQTVIAISLGQHFRPFPIHLFIKRVINIHRAIENILLRSPETKVIIKTENIREFNLDAERFSDFHGYINYLIVKELFQDLPVAVVDAWDMTVAFNSNNVHPAENVIRSQINMFLSYIC</sequence>
<evidence type="ECO:0000256" key="1">
    <source>
        <dbReference type="ARBA" id="ARBA00005431"/>
    </source>
</evidence>
<dbReference type="InterPro" id="IPR014756">
    <property type="entry name" value="Ig_E-set"/>
</dbReference>
<dbReference type="SUPFAM" id="SSF81296">
    <property type="entry name" value="E set domains"/>
    <property type="match status" value="1"/>
</dbReference>
<dbReference type="Gene3D" id="2.60.40.10">
    <property type="entry name" value="Immunoglobulins"/>
    <property type="match status" value="1"/>
</dbReference>